<evidence type="ECO:0000313" key="2">
    <source>
        <dbReference type="Proteomes" id="UP000287502"/>
    </source>
</evidence>
<protein>
    <submittedName>
        <fullName evidence="1">Uncharacterized protein</fullName>
    </submittedName>
</protein>
<organism evidence="1 2">
    <name type="scientific">Geovibrio thiophilus</name>
    <dbReference type="NCBI Taxonomy" id="139438"/>
    <lineage>
        <taxon>Bacteria</taxon>
        <taxon>Pseudomonadati</taxon>
        <taxon>Deferribacterota</taxon>
        <taxon>Deferribacteres</taxon>
        <taxon>Deferribacterales</taxon>
        <taxon>Geovibrionaceae</taxon>
        <taxon>Geovibrio</taxon>
    </lineage>
</organism>
<gene>
    <name evidence="1" type="ORF">EP073_06905</name>
</gene>
<evidence type="ECO:0000313" key="1">
    <source>
        <dbReference type="EMBL" id="QAR33137.1"/>
    </source>
</evidence>
<dbReference type="Proteomes" id="UP000287502">
    <property type="component" value="Chromosome"/>
</dbReference>
<dbReference type="AlphaFoldDB" id="A0A3R5XXG7"/>
<dbReference type="KEGG" id="gtl:EP073_06905"/>
<reference evidence="1 2" key="1">
    <citation type="submission" date="2019-01" db="EMBL/GenBank/DDBJ databases">
        <title>Geovibrio thiophilus DSM 11263, complete genome.</title>
        <authorList>
            <person name="Spring S."/>
            <person name="Bunk B."/>
            <person name="Sproer C."/>
        </authorList>
    </citation>
    <scope>NUCLEOTIDE SEQUENCE [LARGE SCALE GENOMIC DNA]</scope>
    <source>
        <strain evidence="1 2">DSM 11263</strain>
    </source>
</reference>
<sequence>MKGMKAAVYANDSLLLGEVLGRIEEELPLLGVSIYSSEDFLPAIAAEKPAYEAKNIKDLGDEEIAVILGDPGIHADTLRKLDGSIIDCTGIFSGYDDLYEVAEPIEYIARRFQGDRSKVRGSLLMPAALFGRNAIDDLISQTRNLFSFGRDNSKVFEERVAFNVLLGGDDSRNIMSGYKKRLEETTGMTFNFRIIPVSTVFLADFFLGDNVVFAEEGGMFYEFTASSLEEAMENDGIGVIKHPSGSMISFTGDYIKVLTGQIVSHLKELTGE</sequence>
<accession>A0A3R5XXG7</accession>
<dbReference type="RefSeq" id="WP_128466423.1">
    <property type="nucleotide sequence ID" value="NZ_CP035108.1"/>
</dbReference>
<dbReference type="EMBL" id="CP035108">
    <property type="protein sequence ID" value="QAR33137.1"/>
    <property type="molecule type" value="Genomic_DNA"/>
</dbReference>
<keyword evidence="2" id="KW-1185">Reference proteome</keyword>
<dbReference type="OrthoDB" id="9794752at2"/>
<proteinExistence type="predicted"/>
<name>A0A3R5XXG7_9BACT</name>